<dbReference type="CDD" id="cd03801">
    <property type="entry name" value="GT4_PimA-like"/>
    <property type="match status" value="1"/>
</dbReference>
<reference evidence="3" key="1">
    <citation type="submission" date="2021-06" db="EMBL/GenBank/DDBJ databases">
        <authorList>
            <person name="Criscuolo A."/>
        </authorList>
    </citation>
    <scope>NUCLEOTIDE SEQUENCE</scope>
    <source>
        <strain evidence="3">CIP111600</strain>
    </source>
</reference>
<dbReference type="PANTHER" id="PTHR45947">
    <property type="entry name" value="SULFOQUINOVOSYL TRANSFERASE SQD2"/>
    <property type="match status" value="1"/>
</dbReference>
<evidence type="ECO:0000313" key="4">
    <source>
        <dbReference type="Proteomes" id="UP000693672"/>
    </source>
</evidence>
<dbReference type="RefSeq" id="WP_246627542.1">
    <property type="nucleotide sequence ID" value="NZ_CAJVAS010000019.1"/>
</dbReference>
<dbReference type="Proteomes" id="UP000693672">
    <property type="component" value="Unassembled WGS sequence"/>
</dbReference>
<dbReference type="AlphaFoldDB" id="A0A916NJS7"/>
<organism evidence="3 4">
    <name type="scientific">Paenibacillus solanacearum</name>
    <dbReference type="NCBI Taxonomy" id="2048548"/>
    <lineage>
        <taxon>Bacteria</taxon>
        <taxon>Bacillati</taxon>
        <taxon>Bacillota</taxon>
        <taxon>Bacilli</taxon>
        <taxon>Bacillales</taxon>
        <taxon>Paenibacillaceae</taxon>
        <taxon>Paenibacillus</taxon>
    </lineage>
</organism>
<dbReference type="EMBL" id="CAJVAS010000019">
    <property type="protein sequence ID" value="CAG7638933.1"/>
    <property type="molecule type" value="Genomic_DNA"/>
</dbReference>
<keyword evidence="3" id="KW-0946">Virion</keyword>
<dbReference type="PANTHER" id="PTHR45947:SF3">
    <property type="entry name" value="SULFOQUINOVOSYL TRANSFERASE SQD2"/>
    <property type="match status" value="1"/>
</dbReference>
<feature type="domain" description="Glycosyl transferase family 1" evidence="1">
    <location>
        <begin position="178"/>
        <end position="352"/>
    </location>
</feature>
<comment type="caution">
    <text evidence="3">The sequence shown here is derived from an EMBL/GenBank/DDBJ whole genome shotgun (WGS) entry which is preliminary data.</text>
</comment>
<dbReference type="InterPro" id="IPR050194">
    <property type="entry name" value="Glycosyltransferase_grp1"/>
</dbReference>
<evidence type="ECO:0000313" key="3">
    <source>
        <dbReference type="EMBL" id="CAG7638933.1"/>
    </source>
</evidence>
<evidence type="ECO:0000259" key="1">
    <source>
        <dbReference type="Pfam" id="PF00534"/>
    </source>
</evidence>
<dbReference type="Pfam" id="PF13439">
    <property type="entry name" value="Glyco_transf_4"/>
    <property type="match status" value="1"/>
</dbReference>
<feature type="domain" description="Glycosyltransferase subfamily 4-like N-terminal" evidence="2">
    <location>
        <begin position="21"/>
        <end position="161"/>
    </location>
</feature>
<proteinExistence type="predicted"/>
<dbReference type="InterPro" id="IPR028098">
    <property type="entry name" value="Glyco_trans_4-like_N"/>
</dbReference>
<gene>
    <name evidence="3" type="primary">cotSA_2</name>
    <name evidence="3" type="ORF">PAESOLCIP111_03992</name>
</gene>
<protein>
    <submittedName>
        <fullName evidence="3">Spore coat protein SA</fullName>
        <ecNumber evidence="3">2.4.-.-</ecNumber>
    </submittedName>
</protein>
<sequence length="377" mass="44306">MKIAIVAPETRPVPPVRGGAVQLYIDEVVRRLSKRHKITLFTPRGGGKRNPYGRRVKVYRIKKKNYLKRVRKKVRRRHFPIIHTFNRPHFIRSLHKVSPRSKYLLNLHNTLDERKRRGWRKGMKKTDFFIANSNFTRRDALRRFRKVKRSKITTVHLGIDTGKFIMKWSNPRRLNQLKRKLKVKGRKVVLFVGKIHKKKGLNTLISASRIAKKRNKNLLVIIVGGMDHGVRWKNVYFRKIERRAKRALGKKHVRFTGFVSPKRVAQYYAVADVFVCPSVWKEPFGRVNLEAMASGLPVVSTRRGGISEVVVHKKTGYLVNNPRNAKRMAKYIHKLLNNRKLARRLGTAGRRRAVARFSWSSVIRKINRVYRKVSRRR</sequence>
<keyword evidence="3" id="KW-0328">Glycosyltransferase</keyword>
<accession>A0A916NJS7</accession>
<keyword evidence="3" id="KW-0808">Transferase</keyword>
<dbReference type="Pfam" id="PF00534">
    <property type="entry name" value="Glycos_transf_1"/>
    <property type="match status" value="1"/>
</dbReference>
<keyword evidence="3" id="KW-0167">Capsid protein</keyword>
<keyword evidence="4" id="KW-1185">Reference proteome</keyword>
<evidence type="ECO:0000259" key="2">
    <source>
        <dbReference type="Pfam" id="PF13439"/>
    </source>
</evidence>
<dbReference type="GO" id="GO:0016757">
    <property type="term" value="F:glycosyltransferase activity"/>
    <property type="evidence" value="ECO:0007669"/>
    <property type="project" value="UniProtKB-KW"/>
</dbReference>
<name>A0A916NJS7_9BACL</name>
<dbReference type="EC" id="2.4.-.-" evidence="3"/>
<dbReference type="InterPro" id="IPR001296">
    <property type="entry name" value="Glyco_trans_1"/>
</dbReference>